<feature type="region of interest" description="Disordered" evidence="1">
    <location>
        <begin position="195"/>
        <end position="238"/>
    </location>
</feature>
<gene>
    <name evidence="3" type="ORF">SRAS04492_LOCUS3426</name>
</gene>
<proteinExistence type="predicted"/>
<dbReference type="EMBL" id="HBIA01006734">
    <property type="protein sequence ID" value="CAE0231628.1"/>
    <property type="molecule type" value="Transcribed_RNA"/>
</dbReference>
<keyword evidence="2" id="KW-0472">Membrane</keyword>
<feature type="transmembrane region" description="Helical" evidence="2">
    <location>
        <begin position="114"/>
        <end position="136"/>
    </location>
</feature>
<reference evidence="3" key="1">
    <citation type="submission" date="2021-01" db="EMBL/GenBank/DDBJ databases">
        <authorList>
            <person name="Corre E."/>
            <person name="Pelletier E."/>
            <person name="Niang G."/>
            <person name="Scheremetjew M."/>
            <person name="Finn R."/>
            <person name="Kale V."/>
            <person name="Holt S."/>
            <person name="Cochrane G."/>
            <person name="Meng A."/>
            <person name="Brown T."/>
            <person name="Cohen L."/>
        </authorList>
    </citation>
    <scope>NUCLEOTIDE SEQUENCE</scope>
    <source>
        <strain evidence="3">Ras09</strain>
    </source>
</reference>
<evidence type="ECO:0000256" key="1">
    <source>
        <dbReference type="SAM" id="MobiDB-lite"/>
    </source>
</evidence>
<evidence type="ECO:0000313" key="3">
    <source>
        <dbReference type="EMBL" id="CAE0231628.1"/>
    </source>
</evidence>
<keyword evidence="2" id="KW-0812">Transmembrane</keyword>
<accession>A0A7S3FUH1</accession>
<protein>
    <submittedName>
        <fullName evidence="3">Uncharacterized protein</fullName>
    </submittedName>
</protein>
<organism evidence="3">
    <name type="scientific">Strombidium rassoulzadegani</name>
    <dbReference type="NCBI Taxonomy" id="1082188"/>
    <lineage>
        <taxon>Eukaryota</taxon>
        <taxon>Sar</taxon>
        <taxon>Alveolata</taxon>
        <taxon>Ciliophora</taxon>
        <taxon>Intramacronucleata</taxon>
        <taxon>Spirotrichea</taxon>
        <taxon>Oligotrichia</taxon>
        <taxon>Strombidiidae</taxon>
        <taxon>Strombidium</taxon>
    </lineage>
</organism>
<feature type="transmembrane region" description="Helical" evidence="2">
    <location>
        <begin position="23"/>
        <end position="44"/>
    </location>
</feature>
<name>A0A7S3FUH1_9SPIT</name>
<feature type="transmembrane region" description="Helical" evidence="2">
    <location>
        <begin position="56"/>
        <end position="77"/>
    </location>
</feature>
<sequence length="238" mass="26760">MFLDLDAEEINKRLGQDLQKYNFYFLGITLALTSSALDVVTYYIIRKVGMKIPSQIIPFISGTFTSTAIIIFCLFTQPFDFGYFVRDICEASYPELSQEQLGELTMERERYKEAVMLACVGCVGGWIAIECMIMGLRISKSALASYAEQVGIVVPFTFDTFILQRDFLKTDGVGLSLIVILQGYQAYRSTIQSKGEIKNESSQPAPDDLIQSESLLPKETATTSTSVNQDYQEDFKKQ</sequence>
<keyword evidence="2" id="KW-1133">Transmembrane helix</keyword>
<dbReference type="AlphaFoldDB" id="A0A7S3FUH1"/>
<feature type="compositionally biased region" description="Polar residues" evidence="1">
    <location>
        <begin position="220"/>
        <end position="230"/>
    </location>
</feature>
<evidence type="ECO:0000256" key="2">
    <source>
        <dbReference type="SAM" id="Phobius"/>
    </source>
</evidence>